<dbReference type="InterPro" id="IPR045886">
    <property type="entry name" value="ThiF/MoeB/HesA"/>
</dbReference>
<dbReference type="PANTHER" id="PTHR10953:SF102">
    <property type="entry name" value="ADENYLYLTRANSFERASE AND SULFURTRANSFERASE MOCS3"/>
    <property type="match status" value="1"/>
</dbReference>
<keyword evidence="1" id="KW-1133">Transmembrane helix</keyword>
<dbReference type="Pfam" id="PF00899">
    <property type="entry name" value="ThiF"/>
    <property type="match status" value="1"/>
</dbReference>
<keyword evidence="3" id="KW-0548">Nucleotidyltransferase</keyword>
<dbReference type="PROSITE" id="PS50206">
    <property type="entry name" value="RHODANESE_3"/>
    <property type="match status" value="1"/>
</dbReference>
<protein>
    <submittedName>
        <fullName evidence="3">Adenylyltransferase/sulfurtransferase MoeZ</fullName>
    </submittedName>
</protein>
<dbReference type="Gene3D" id="3.40.50.720">
    <property type="entry name" value="NAD(P)-binding Rossmann-like Domain"/>
    <property type="match status" value="1"/>
</dbReference>
<dbReference type="GO" id="GO:0008641">
    <property type="term" value="F:ubiquitin-like modifier activating enzyme activity"/>
    <property type="evidence" value="ECO:0007669"/>
    <property type="project" value="InterPro"/>
</dbReference>
<sequence length="452" mass="48594">MTSSHTTNLSVIEGWTGGAFRDSGFSARRRLKRPADGRNVMSLAPLIDPVDDLSPAELTRYARQLALPEIGLAGQRRLKAARVLVLGAGGLGTPVLTALVAAGVGTVGLLDSDTVAESNLHRQTLYTPADLGALKVETAASVLRAQNPHVAVVPIAERITDENALALIDDYDIVIDGTDNFPTRAIAHDAAGLLGKPYIWGSALRLDGQATVFWSEPPEGSPFLLADLYPDYRTSVDDETCETAGVLGSVCVAIGGVLATEAVKLIVGFGEPLLGRLLVHDGTLGSWRTVPFSHDPARVVSVELMDEDGIALDAIVAHYMHPADSRRADTAAPRERPTAAMNPEISPQELHDLLEQRAKGEAKFVLVDIREPWEREIVAIDGSEFVPMGDLLSDEAKTVLPPDSNVILYCHHDGRSGQARDYLEGVGWESISHLTGGVHAWVRDIEPDKPRY</sequence>
<dbReference type="InterPro" id="IPR000594">
    <property type="entry name" value="ThiF_NAD_FAD-bd"/>
</dbReference>
<keyword evidence="3" id="KW-0808">Transferase</keyword>
<dbReference type="GO" id="GO:0008146">
    <property type="term" value="F:sulfotransferase activity"/>
    <property type="evidence" value="ECO:0007669"/>
    <property type="project" value="TreeGrafter"/>
</dbReference>
<dbReference type="SMART" id="SM00450">
    <property type="entry name" value="RHOD"/>
    <property type="match status" value="1"/>
</dbReference>
<evidence type="ECO:0000313" key="3">
    <source>
        <dbReference type="EMBL" id="THG28727.1"/>
    </source>
</evidence>
<dbReference type="InterPro" id="IPR035985">
    <property type="entry name" value="Ubiquitin-activating_enz"/>
</dbReference>
<keyword evidence="1" id="KW-0472">Membrane</keyword>
<proteinExistence type="predicted"/>
<dbReference type="AlphaFoldDB" id="A0A4V3WSN0"/>
<dbReference type="PANTHER" id="PTHR10953">
    <property type="entry name" value="UBIQUITIN-ACTIVATING ENZYME E1"/>
    <property type="match status" value="1"/>
</dbReference>
<dbReference type="Gene3D" id="3.40.250.10">
    <property type="entry name" value="Rhodanese-like domain"/>
    <property type="match status" value="1"/>
</dbReference>
<evidence type="ECO:0000256" key="1">
    <source>
        <dbReference type="SAM" id="Phobius"/>
    </source>
</evidence>
<dbReference type="InterPro" id="IPR036873">
    <property type="entry name" value="Rhodanese-like_dom_sf"/>
</dbReference>
<evidence type="ECO:0000259" key="2">
    <source>
        <dbReference type="PROSITE" id="PS50206"/>
    </source>
</evidence>
<dbReference type="GO" id="GO:0016779">
    <property type="term" value="F:nucleotidyltransferase activity"/>
    <property type="evidence" value="ECO:0007669"/>
    <property type="project" value="UniProtKB-KW"/>
</dbReference>
<dbReference type="SUPFAM" id="SSF69572">
    <property type="entry name" value="Activating enzymes of the ubiquitin-like proteins"/>
    <property type="match status" value="1"/>
</dbReference>
<evidence type="ECO:0000313" key="4">
    <source>
        <dbReference type="Proteomes" id="UP000309133"/>
    </source>
</evidence>
<organism evidence="3 4">
    <name type="scientific">Naasia lichenicola</name>
    <dbReference type="NCBI Taxonomy" id="2565933"/>
    <lineage>
        <taxon>Bacteria</taxon>
        <taxon>Bacillati</taxon>
        <taxon>Actinomycetota</taxon>
        <taxon>Actinomycetes</taxon>
        <taxon>Micrococcales</taxon>
        <taxon>Microbacteriaceae</taxon>
        <taxon>Naasia</taxon>
    </lineage>
</organism>
<dbReference type="CDD" id="cd00757">
    <property type="entry name" value="ThiF_MoeB_HesA_family"/>
    <property type="match status" value="1"/>
</dbReference>
<dbReference type="SUPFAM" id="SSF52821">
    <property type="entry name" value="Rhodanese/Cell cycle control phosphatase"/>
    <property type="match status" value="1"/>
</dbReference>
<keyword evidence="4" id="KW-1185">Reference proteome</keyword>
<dbReference type="InterPro" id="IPR001763">
    <property type="entry name" value="Rhodanese-like_dom"/>
</dbReference>
<dbReference type="Proteomes" id="UP000309133">
    <property type="component" value="Unassembled WGS sequence"/>
</dbReference>
<dbReference type="GO" id="GO:0005829">
    <property type="term" value="C:cytosol"/>
    <property type="evidence" value="ECO:0007669"/>
    <property type="project" value="TreeGrafter"/>
</dbReference>
<dbReference type="GO" id="GO:0004792">
    <property type="term" value="F:thiosulfate-cyanide sulfurtransferase activity"/>
    <property type="evidence" value="ECO:0007669"/>
    <property type="project" value="TreeGrafter"/>
</dbReference>
<name>A0A4V3WSN0_9MICO</name>
<accession>A0A4V3WSN0</accession>
<dbReference type="EMBL" id="SSSM01000006">
    <property type="protein sequence ID" value="THG28727.1"/>
    <property type="molecule type" value="Genomic_DNA"/>
</dbReference>
<keyword evidence="1" id="KW-0812">Transmembrane</keyword>
<gene>
    <name evidence="3" type="ORF">E6C64_18280</name>
</gene>
<dbReference type="Pfam" id="PF00581">
    <property type="entry name" value="Rhodanese"/>
    <property type="match status" value="1"/>
</dbReference>
<feature type="domain" description="Rhodanese" evidence="2">
    <location>
        <begin position="360"/>
        <end position="450"/>
    </location>
</feature>
<reference evidence="3 4" key="1">
    <citation type="submission" date="2019-04" db="EMBL/GenBank/DDBJ databases">
        <authorList>
            <person name="Jiang L."/>
        </authorList>
    </citation>
    <scope>NUCLEOTIDE SEQUENCE [LARGE SCALE GENOMIC DNA]</scope>
    <source>
        <strain evidence="3 4">YIM 131853</strain>
    </source>
</reference>
<comment type="caution">
    <text evidence="3">The sequence shown here is derived from an EMBL/GenBank/DDBJ whole genome shotgun (WGS) entry which is preliminary data.</text>
</comment>
<feature type="transmembrane region" description="Helical" evidence="1">
    <location>
        <begin position="83"/>
        <end position="110"/>
    </location>
</feature>